<organism evidence="1 2">
    <name type="scientific">Conexibacter arvalis</name>
    <dbReference type="NCBI Taxonomy" id="912552"/>
    <lineage>
        <taxon>Bacteria</taxon>
        <taxon>Bacillati</taxon>
        <taxon>Actinomycetota</taxon>
        <taxon>Thermoleophilia</taxon>
        <taxon>Solirubrobacterales</taxon>
        <taxon>Conexibacteraceae</taxon>
        <taxon>Conexibacter</taxon>
    </lineage>
</organism>
<dbReference type="AlphaFoldDB" id="A0A840IC36"/>
<sequence length="159" mass="17735">MIDPHAEDDATRTLGEQQLRNARSDARLGHGREAIVADWWGAVEAAERTRTTAINSIYEMAQTSLDRPDDSPGSESYARWERAELARFDLAADNVELNAMTLIALLSALDALVEAIVPSAREAIVRMHFAERVRVVKRSSRSCSLASTTRCTRRWPTHS</sequence>
<proteinExistence type="predicted"/>
<dbReference type="RefSeq" id="WP_183340234.1">
    <property type="nucleotide sequence ID" value="NZ_JACHNU010000001.1"/>
</dbReference>
<name>A0A840IC36_9ACTN</name>
<dbReference type="EMBL" id="JACHNU010000001">
    <property type="protein sequence ID" value="MBB4661783.1"/>
    <property type="molecule type" value="Genomic_DNA"/>
</dbReference>
<dbReference type="Proteomes" id="UP000585272">
    <property type="component" value="Unassembled WGS sequence"/>
</dbReference>
<protein>
    <submittedName>
        <fullName evidence="1">Uncharacterized protein</fullName>
    </submittedName>
</protein>
<evidence type="ECO:0000313" key="1">
    <source>
        <dbReference type="EMBL" id="MBB4661783.1"/>
    </source>
</evidence>
<gene>
    <name evidence="1" type="ORF">BDZ31_001356</name>
</gene>
<evidence type="ECO:0000313" key="2">
    <source>
        <dbReference type="Proteomes" id="UP000585272"/>
    </source>
</evidence>
<keyword evidence="2" id="KW-1185">Reference proteome</keyword>
<reference evidence="1 2" key="1">
    <citation type="submission" date="2020-08" db="EMBL/GenBank/DDBJ databases">
        <title>Genomic Encyclopedia of Archaeal and Bacterial Type Strains, Phase II (KMG-II): from individual species to whole genera.</title>
        <authorList>
            <person name="Goeker M."/>
        </authorList>
    </citation>
    <scope>NUCLEOTIDE SEQUENCE [LARGE SCALE GENOMIC DNA]</scope>
    <source>
        <strain evidence="1 2">DSM 23288</strain>
    </source>
</reference>
<comment type="caution">
    <text evidence="1">The sequence shown here is derived from an EMBL/GenBank/DDBJ whole genome shotgun (WGS) entry which is preliminary data.</text>
</comment>
<accession>A0A840IC36</accession>